<dbReference type="Gene3D" id="3.10.105.10">
    <property type="entry name" value="Dipeptide-binding Protein, Domain 3"/>
    <property type="match status" value="1"/>
</dbReference>
<evidence type="ECO:0000259" key="2">
    <source>
        <dbReference type="Pfam" id="PF00496"/>
    </source>
</evidence>
<feature type="domain" description="Solute-binding protein family 5" evidence="2">
    <location>
        <begin position="315"/>
        <end position="553"/>
    </location>
</feature>
<proteinExistence type="predicted"/>
<feature type="signal peptide" evidence="1">
    <location>
        <begin position="1"/>
        <end position="20"/>
    </location>
</feature>
<feature type="chain" id="PRO_5002761405" evidence="1">
    <location>
        <begin position="21"/>
        <end position="679"/>
    </location>
</feature>
<dbReference type="InterPro" id="IPR000914">
    <property type="entry name" value="SBP_5_dom"/>
</dbReference>
<dbReference type="SUPFAM" id="SSF53850">
    <property type="entry name" value="Periplasmic binding protein-like II"/>
    <property type="match status" value="1"/>
</dbReference>
<sequence>MKKLILTGVISAVLPTFALADCPAITVEDMQGISAGAYPNQFELAALQDAASCEMVFSENPSIAALNSQIRGNADLPPVADRLPDEPLVIVPFASIGEYGGTFNALSNATESGTSDFLSVRHTTLFRYSTDLETIVPNVAKAWAWNDDFTQFTVTLRAGHKWSDGADFTSADVLFWYNNLMMDSNVIENAKDYALAGGEPMTVTAPDATTVVFDLAAPKPGLIETFTSSFIQPFQPVHFLGQFHPEINPDADALAQAAGFENGYEVVKAYFGSSDWTDTPTMMFIRPNEVGNLPADTMPTLESHIIVAENTEGRHLVANPYFHQVDTAGNQLPYINEQDERYVPDTEVRTLTLINGGVTYKSQSVTLDMLPVLLDNAESGNYSVDVNPGISFPVLAFNVTSEDLAKREVFGDLRFRTAMSIAMNRDEINEVVFFGLGVPTQYTTFSPYPQFADPAWESHEIGYDVDRANSLLDEMGLLDADGDGNRDLPNGDPFVLNIQFSTQELSSQLIEITGQNWAEVGVASVIKEVTPDEYRSAQSANQLDLMSWSQGAPLGVAMGSNELHVPPFSTYFNARTGMLWAEWIDSDGANGVEPPAYVMGMIDDVNAMQVSAPGSDAQAAAANGLIEAMTSNLLFIGTVKSSSPTYYTNALQNVVKFKTTSYDFYRAYPYNPTQWWLSE</sequence>
<dbReference type="PANTHER" id="PTHR30290:SF62">
    <property type="entry name" value="OLIGOPEPTIDE ABC TRANSPORTER, PERIPLASMIC OLIGOPEPTIDE-BINDING PROTEIN"/>
    <property type="match status" value="1"/>
</dbReference>
<dbReference type="GO" id="GO:0015833">
    <property type="term" value="P:peptide transport"/>
    <property type="evidence" value="ECO:0007669"/>
    <property type="project" value="TreeGrafter"/>
</dbReference>
<feature type="domain" description="Solute-binding protein family 5" evidence="2">
    <location>
        <begin position="134"/>
        <end position="235"/>
    </location>
</feature>
<name>B1A0N5_UNCXX</name>
<reference evidence="3" key="2">
    <citation type="submission" date="2008-01" db="EMBL/GenBank/DDBJ databases">
        <title>Distribution of phosphonoacetate hydrolase genes in marine bacteria.</title>
        <authorList>
            <person name="Gilbert J.A."/>
            <person name="Thomas S."/>
            <person name="Cooley N.A."/>
            <person name="McGrath J.W."/>
            <person name="Joint I."/>
            <person name="Quinn J.P."/>
        </authorList>
    </citation>
    <scope>NUCLEOTIDE SEQUENCE</scope>
</reference>
<dbReference type="EMBL" id="EU410956">
    <property type="protein sequence ID" value="ACA21534.1"/>
    <property type="molecule type" value="Genomic_DNA"/>
</dbReference>
<dbReference type="Pfam" id="PF00496">
    <property type="entry name" value="SBP_bac_5"/>
    <property type="match status" value="2"/>
</dbReference>
<keyword evidence="1" id="KW-0732">Signal</keyword>
<evidence type="ECO:0000256" key="1">
    <source>
        <dbReference type="SAM" id="SignalP"/>
    </source>
</evidence>
<organism evidence="3">
    <name type="scientific">marine bacterium 01-004080</name>
    <dbReference type="NCBI Taxonomy" id="502026"/>
    <lineage>
        <taxon>Bacteria</taxon>
    </lineage>
</organism>
<protein>
    <submittedName>
        <fullName evidence="3">Oligopeptide ABC transporter periplasmic oligopeptide binding protein</fullName>
    </submittedName>
</protein>
<dbReference type="Gene3D" id="3.40.190.10">
    <property type="entry name" value="Periplasmic binding protein-like II"/>
    <property type="match status" value="1"/>
</dbReference>
<evidence type="ECO:0000313" key="3">
    <source>
        <dbReference type="EMBL" id="ACA21534.1"/>
    </source>
</evidence>
<accession>B1A0N5</accession>
<dbReference type="GO" id="GO:1904680">
    <property type="term" value="F:peptide transmembrane transporter activity"/>
    <property type="evidence" value="ECO:0007669"/>
    <property type="project" value="TreeGrafter"/>
</dbReference>
<dbReference type="AlphaFoldDB" id="B1A0N5"/>
<dbReference type="InterPro" id="IPR039424">
    <property type="entry name" value="SBP_5"/>
</dbReference>
<reference evidence="3" key="1">
    <citation type="journal article" date="2008" name="Environ. Microbiol.">
        <title>Potential for phosphonoacetate utilization by marine bacteria in temperate coastal waters.</title>
        <authorList>
            <person name="Gilbert J.A."/>
            <person name="Thomas S."/>
            <person name="Cooley N.A."/>
            <person name="Kulakova A."/>
            <person name="Field D."/>
            <person name="Booth T."/>
            <person name="McGrath J.W."/>
            <person name="Quinn J.P."/>
            <person name="Joint I."/>
        </authorList>
    </citation>
    <scope>NUCLEOTIDE SEQUENCE</scope>
</reference>
<dbReference type="CDD" id="cd08500">
    <property type="entry name" value="PBP2_NikA_DppA_OppA_like_4"/>
    <property type="match status" value="1"/>
</dbReference>
<dbReference type="PANTHER" id="PTHR30290">
    <property type="entry name" value="PERIPLASMIC BINDING COMPONENT OF ABC TRANSPORTER"/>
    <property type="match status" value="1"/>
</dbReference>